<dbReference type="OrthoDB" id="10070184at2759"/>
<sequence length="149" mass="17220">MEEFNTLTDNYMQIGPFMPRSPTMRIRTIAKNGVYKRRSVPSKTMVKSAITTLMRNPRVGVSLQAIRKYIEENYNDCFTNANNRFRFIKKYIKNSLESGELIRTKGFGISGSFRLPLAKQSIKKNLRKLQRRKNRSGKIRIHAGNCASI</sequence>
<evidence type="ECO:0000313" key="3">
    <source>
        <dbReference type="Proteomes" id="UP000606786"/>
    </source>
</evidence>
<dbReference type="Proteomes" id="UP000606786">
    <property type="component" value="Unassembled WGS sequence"/>
</dbReference>
<gene>
    <name evidence="2" type="ORF">CCAP1982_LOCUS23008</name>
</gene>
<proteinExistence type="predicted"/>
<dbReference type="PROSITE" id="PS51504">
    <property type="entry name" value="H15"/>
    <property type="match status" value="1"/>
</dbReference>
<dbReference type="SMART" id="SM00526">
    <property type="entry name" value="H15"/>
    <property type="match status" value="1"/>
</dbReference>
<dbReference type="Pfam" id="PF00538">
    <property type="entry name" value="Linker_histone"/>
    <property type="match status" value="1"/>
</dbReference>
<keyword evidence="3" id="KW-1185">Reference proteome</keyword>
<dbReference type="GO" id="GO:0006334">
    <property type="term" value="P:nucleosome assembly"/>
    <property type="evidence" value="ECO:0007669"/>
    <property type="project" value="InterPro"/>
</dbReference>
<dbReference type="EMBL" id="CAJHJT010000056">
    <property type="protein sequence ID" value="CAD7015051.1"/>
    <property type="molecule type" value="Genomic_DNA"/>
</dbReference>
<dbReference type="Gene3D" id="1.10.10.10">
    <property type="entry name" value="Winged helix-like DNA-binding domain superfamily/Winged helix DNA-binding domain"/>
    <property type="match status" value="1"/>
</dbReference>
<protein>
    <submittedName>
        <fullName evidence="2">(Mediterranean fruit fly) hypothetical protein</fullName>
    </submittedName>
</protein>
<comment type="caution">
    <text evidence="2">The sequence shown here is derived from an EMBL/GenBank/DDBJ whole genome shotgun (WGS) entry which is preliminary data.</text>
</comment>
<organism evidence="2 3">
    <name type="scientific">Ceratitis capitata</name>
    <name type="common">Mediterranean fruit fly</name>
    <name type="synonym">Tephritis capitata</name>
    <dbReference type="NCBI Taxonomy" id="7213"/>
    <lineage>
        <taxon>Eukaryota</taxon>
        <taxon>Metazoa</taxon>
        <taxon>Ecdysozoa</taxon>
        <taxon>Arthropoda</taxon>
        <taxon>Hexapoda</taxon>
        <taxon>Insecta</taxon>
        <taxon>Pterygota</taxon>
        <taxon>Neoptera</taxon>
        <taxon>Endopterygota</taxon>
        <taxon>Diptera</taxon>
        <taxon>Brachycera</taxon>
        <taxon>Muscomorpha</taxon>
        <taxon>Tephritoidea</taxon>
        <taxon>Tephritidae</taxon>
        <taxon>Ceratitis</taxon>
        <taxon>Ceratitis</taxon>
    </lineage>
</organism>
<reference evidence="2" key="1">
    <citation type="submission" date="2020-11" db="EMBL/GenBank/DDBJ databases">
        <authorList>
            <person name="Whitehead M."/>
        </authorList>
    </citation>
    <scope>NUCLEOTIDE SEQUENCE</scope>
    <source>
        <strain evidence="2">EGII</strain>
    </source>
</reference>
<accession>A0A811VIW3</accession>
<dbReference type="GO" id="GO:0003677">
    <property type="term" value="F:DNA binding"/>
    <property type="evidence" value="ECO:0007669"/>
    <property type="project" value="InterPro"/>
</dbReference>
<dbReference type="InterPro" id="IPR036390">
    <property type="entry name" value="WH_DNA-bd_sf"/>
</dbReference>
<dbReference type="GO" id="GO:0000786">
    <property type="term" value="C:nucleosome"/>
    <property type="evidence" value="ECO:0007669"/>
    <property type="project" value="InterPro"/>
</dbReference>
<evidence type="ECO:0000259" key="1">
    <source>
        <dbReference type="PROSITE" id="PS51504"/>
    </source>
</evidence>
<dbReference type="InterPro" id="IPR005818">
    <property type="entry name" value="Histone_H1/H5_H15"/>
</dbReference>
<feature type="domain" description="H15" evidence="1">
    <location>
        <begin position="38"/>
        <end position="117"/>
    </location>
</feature>
<name>A0A811VIW3_CERCA</name>
<dbReference type="InterPro" id="IPR036388">
    <property type="entry name" value="WH-like_DNA-bd_sf"/>
</dbReference>
<dbReference type="AlphaFoldDB" id="A0A811VIW3"/>
<evidence type="ECO:0000313" key="2">
    <source>
        <dbReference type="EMBL" id="CAD7015051.1"/>
    </source>
</evidence>
<dbReference type="CDD" id="cd00073">
    <property type="entry name" value="H15"/>
    <property type="match status" value="1"/>
</dbReference>
<dbReference type="SUPFAM" id="SSF46785">
    <property type="entry name" value="Winged helix' DNA-binding domain"/>
    <property type="match status" value="1"/>
</dbReference>